<evidence type="ECO:0000313" key="3">
    <source>
        <dbReference type="Proteomes" id="UP000634476"/>
    </source>
</evidence>
<dbReference type="Proteomes" id="UP000634476">
    <property type="component" value="Unassembled WGS sequence"/>
</dbReference>
<reference evidence="2" key="1">
    <citation type="submission" date="2021-01" db="EMBL/GenBank/DDBJ databases">
        <title>Whole genome shotgun sequence of Planobispora takensis NBRC 109077.</title>
        <authorList>
            <person name="Komaki H."/>
            <person name="Tamura T."/>
        </authorList>
    </citation>
    <scope>NUCLEOTIDE SEQUENCE</scope>
    <source>
        <strain evidence="2">NBRC 109077</strain>
    </source>
</reference>
<comment type="caution">
    <text evidence="2">The sequence shown here is derived from an EMBL/GenBank/DDBJ whole genome shotgun (WGS) entry which is preliminary data.</text>
</comment>
<dbReference type="SUPFAM" id="SSF55961">
    <property type="entry name" value="Bet v1-like"/>
    <property type="match status" value="1"/>
</dbReference>
<name>A0A8J3T012_9ACTN</name>
<accession>A0A8J3T012</accession>
<sequence length="226" mass="24365">MGMTVRTLAGTGLLGAGLAALAYPLLLRRWCLTWGATEEEAARALPGDDLLPDAGLVATRAVTVGAPPSAIWPWLVQMGSGRGGAYTYDWIENLFGLDMHSAEEILPQFQDLKAGDTLPLGGAGPTMRAEIVEPERTLAFRSGDGDWVWTFVLVPQGDTTRLISRNRISAPGPTPFDRLVNLLVMEPGSLVMERKMLLGIKSRAERRSHAVERPRPIPAGEPAGND</sequence>
<dbReference type="EMBL" id="BOOK01000038">
    <property type="protein sequence ID" value="GII03298.1"/>
    <property type="molecule type" value="Genomic_DNA"/>
</dbReference>
<feature type="compositionally biased region" description="Basic and acidic residues" evidence="1">
    <location>
        <begin position="204"/>
        <end position="215"/>
    </location>
</feature>
<evidence type="ECO:0008006" key="4">
    <source>
        <dbReference type="Google" id="ProtNLM"/>
    </source>
</evidence>
<evidence type="ECO:0000313" key="2">
    <source>
        <dbReference type="EMBL" id="GII03298.1"/>
    </source>
</evidence>
<protein>
    <recommendedName>
        <fullName evidence="4">SRPBCC family protein</fullName>
    </recommendedName>
</protein>
<dbReference type="InterPro" id="IPR023393">
    <property type="entry name" value="START-like_dom_sf"/>
</dbReference>
<dbReference type="AlphaFoldDB" id="A0A8J3T012"/>
<organism evidence="2 3">
    <name type="scientific">Planobispora takensis</name>
    <dbReference type="NCBI Taxonomy" id="1367882"/>
    <lineage>
        <taxon>Bacteria</taxon>
        <taxon>Bacillati</taxon>
        <taxon>Actinomycetota</taxon>
        <taxon>Actinomycetes</taxon>
        <taxon>Streptosporangiales</taxon>
        <taxon>Streptosporangiaceae</taxon>
        <taxon>Planobispora</taxon>
    </lineage>
</organism>
<dbReference type="Gene3D" id="3.30.530.20">
    <property type="match status" value="1"/>
</dbReference>
<keyword evidence="3" id="KW-1185">Reference proteome</keyword>
<gene>
    <name evidence="2" type="ORF">Pta02_53060</name>
</gene>
<evidence type="ECO:0000256" key="1">
    <source>
        <dbReference type="SAM" id="MobiDB-lite"/>
    </source>
</evidence>
<feature type="region of interest" description="Disordered" evidence="1">
    <location>
        <begin position="204"/>
        <end position="226"/>
    </location>
</feature>
<proteinExistence type="predicted"/>